<dbReference type="InterPro" id="IPR001119">
    <property type="entry name" value="SLH_dom"/>
</dbReference>
<dbReference type="Pfam" id="PF00395">
    <property type="entry name" value="SLH"/>
    <property type="match status" value="2"/>
</dbReference>
<dbReference type="PROSITE" id="PS51272">
    <property type="entry name" value="SLH"/>
    <property type="match status" value="2"/>
</dbReference>
<sequence>MTRRTFLKGENWMASFKRSSRRNAHRAVSAMLVTAMCFSGGAAVFADEMSSTSTGTSQTISSTTSLFSDVANAFWAEKHIYKLAAEGIILGDAGKFRPGDVVTQQEAITMAIRLMNLESQLGNGSKVPADLKVGNYFKPYLELALSKNLLDKNEEIAATADKESWGEKKATREWVAKILVRALGKDAEAKASATLSTGFADQSSISVNARGYVNVAVQLKITTGVEGKKFDPQGKVTRAQMAAFLSRGSEYISANYENAYEGIVTNLTGDRLTLYANGQTKTFALDNRTAYFAKDSEVKINKSQLKLYTKVLAVDKAGSAAYVEIIDPAEQLDSVEGTMLRILGDNRLLLLVGNEPETIVYDDSTVFLDQSGKAIKPANLQPDTKMVVKRETYSGQHRPIIIQSTVLSKNGTGVIEAVYADGNTVTIKDQDGTTGKYEVDKNALLQYQNQLMSLSELQKGAAVQYTVKNSVLVSLKVTGSTERALEGTLLEIGTDANMLTIKRSGGALETRLLDDKPVIKIAGIANPGIDDLIADLNNGDQVKLTLNSTDVVTGIEVLGRNVKHLKQATVVSYDTKLQALMVMDSEGKPHAFTLDDKTEAYYDSDYDDLDLDELEDLLTKNRIVNIAYLGDRVVSVQVIYKYVGKFVEADTSNKEIVIEVEGELLRLPYNSSLDMEISGKSKPTFNDFSKGDPVVAVLDSRQDKVELLGLRISKQFEVAYVNASSDRIGISKDNFSNYIYVKDARFLDNNGNVIKLSDLHEGDTISIDFEGLTAVKVKRVNSPR</sequence>
<proteinExistence type="predicted"/>
<dbReference type="Proteomes" id="UP000442469">
    <property type="component" value="Unassembled WGS sequence"/>
</dbReference>
<feature type="domain" description="SLH" evidence="1">
    <location>
        <begin position="63"/>
        <end position="125"/>
    </location>
</feature>
<name>A0A6N8F318_PAEMA</name>
<evidence type="ECO:0000259" key="1">
    <source>
        <dbReference type="PROSITE" id="PS51272"/>
    </source>
</evidence>
<reference evidence="2 3" key="1">
    <citation type="submission" date="2019-11" db="EMBL/GenBank/DDBJ databases">
        <title>Draft genome sequences of five Paenibacillus species of dairy origin.</title>
        <authorList>
            <person name="Olajide A.M."/>
            <person name="Chen S."/>
            <person name="Lapointe G."/>
        </authorList>
    </citation>
    <scope>NUCLEOTIDE SEQUENCE [LARGE SCALE GENOMIC DNA]</scope>
    <source>
        <strain evidence="2 3">3CT49</strain>
    </source>
</reference>
<protein>
    <submittedName>
        <fullName evidence="2">S-layer homology domain-containing protein</fullName>
    </submittedName>
</protein>
<evidence type="ECO:0000313" key="3">
    <source>
        <dbReference type="Proteomes" id="UP000442469"/>
    </source>
</evidence>
<dbReference type="AlphaFoldDB" id="A0A6N8F318"/>
<comment type="caution">
    <text evidence="2">The sequence shown here is derived from an EMBL/GenBank/DDBJ whole genome shotgun (WGS) entry which is preliminary data.</text>
</comment>
<evidence type="ECO:0000313" key="2">
    <source>
        <dbReference type="EMBL" id="MUG26329.1"/>
    </source>
</evidence>
<organism evidence="2 3">
    <name type="scientific">Paenibacillus macerans</name>
    <name type="common">Bacillus macerans</name>
    <dbReference type="NCBI Taxonomy" id="44252"/>
    <lineage>
        <taxon>Bacteria</taxon>
        <taxon>Bacillati</taxon>
        <taxon>Bacillota</taxon>
        <taxon>Bacilli</taxon>
        <taxon>Bacillales</taxon>
        <taxon>Paenibacillaceae</taxon>
        <taxon>Paenibacillus</taxon>
    </lineage>
</organism>
<dbReference type="EMBL" id="WNZZ01000040">
    <property type="protein sequence ID" value="MUG26329.1"/>
    <property type="molecule type" value="Genomic_DNA"/>
</dbReference>
<feature type="domain" description="SLH" evidence="1">
    <location>
        <begin position="196"/>
        <end position="259"/>
    </location>
</feature>
<gene>
    <name evidence="2" type="ORF">GNQ08_28635</name>
</gene>
<accession>A0A6N8F318</accession>